<reference evidence="14 15" key="1">
    <citation type="journal article" date="2013" name="Proc. Natl. Acad. Sci. U.S.A.">
        <title>The king cobra genome reveals dynamic gene evolution and adaptation in the snake venom system.</title>
        <authorList>
            <person name="Vonk F.J."/>
            <person name="Casewell N.R."/>
            <person name="Henkel C.V."/>
            <person name="Heimberg A.M."/>
            <person name="Jansen H.J."/>
            <person name="McCleary R.J."/>
            <person name="Kerkkamp H.M."/>
            <person name="Vos R.A."/>
            <person name="Guerreiro I."/>
            <person name="Calvete J.J."/>
            <person name="Wuster W."/>
            <person name="Woods A.E."/>
            <person name="Logan J.M."/>
            <person name="Harrison R.A."/>
            <person name="Castoe T.A."/>
            <person name="de Koning A.P."/>
            <person name="Pollock D.D."/>
            <person name="Yandell M."/>
            <person name="Calderon D."/>
            <person name="Renjifo C."/>
            <person name="Currier R.B."/>
            <person name="Salgado D."/>
            <person name="Pla D."/>
            <person name="Sanz L."/>
            <person name="Hyder A.S."/>
            <person name="Ribeiro J.M."/>
            <person name="Arntzen J.W."/>
            <person name="van den Thillart G.E."/>
            <person name="Boetzer M."/>
            <person name="Pirovano W."/>
            <person name="Dirks R.P."/>
            <person name="Spaink H.P."/>
            <person name="Duboule D."/>
            <person name="McGlinn E."/>
            <person name="Kini R.M."/>
            <person name="Richardson M.K."/>
        </authorList>
    </citation>
    <scope>NUCLEOTIDE SEQUENCE</scope>
    <source>
        <tissue evidence="14">Blood</tissue>
    </source>
</reference>
<keyword evidence="5" id="KW-0597">Phosphoprotein</keyword>
<dbReference type="GO" id="GO:0030659">
    <property type="term" value="C:cytoplasmic vesicle membrane"/>
    <property type="evidence" value="ECO:0007669"/>
    <property type="project" value="UniProtKB-SubCell"/>
</dbReference>
<evidence type="ECO:0000256" key="7">
    <source>
        <dbReference type="ARBA" id="ARBA00022737"/>
    </source>
</evidence>
<dbReference type="SUPFAM" id="SSF49562">
    <property type="entry name" value="C2 domain (Calcium/lipid-binding domain, CaLB)"/>
    <property type="match status" value="5"/>
</dbReference>
<dbReference type="GO" id="GO:0061025">
    <property type="term" value="P:membrane fusion"/>
    <property type="evidence" value="ECO:0007669"/>
    <property type="project" value="TreeGrafter"/>
</dbReference>
<dbReference type="Gene3D" id="2.60.40.150">
    <property type="entry name" value="C2 domain"/>
    <property type="match status" value="4"/>
</dbReference>
<dbReference type="InterPro" id="IPR000008">
    <property type="entry name" value="C2_dom"/>
</dbReference>
<dbReference type="SMART" id="SM01200">
    <property type="entry name" value="FerA"/>
    <property type="match status" value="1"/>
</dbReference>
<evidence type="ECO:0000259" key="13">
    <source>
        <dbReference type="PROSITE" id="PS50004"/>
    </source>
</evidence>
<dbReference type="CDD" id="cd04018">
    <property type="entry name" value="C2C_Ferlin"/>
    <property type="match status" value="1"/>
</dbReference>
<dbReference type="InterPro" id="IPR037723">
    <property type="entry name" value="C2D_Ferlin"/>
</dbReference>
<dbReference type="OrthoDB" id="270970at2759"/>
<dbReference type="InterPro" id="IPR012561">
    <property type="entry name" value="Ferlin_B-domain"/>
</dbReference>
<feature type="compositionally biased region" description="Acidic residues" evidence="12">
    <location>
        <begin position="143"/>
        <end position="152"/>
    </location>
</feature>
<dbReference type="Pfam" id="PF08150">
    <property type="entry name" value="FerB"/>
    <property type="match status" value="1"/>
</dbReference>
<evidence type="ECO:0000256" key="8">
    <source>
        <dbReference type="ARBA" id="ARBA00022968"/>
    </source>
</evidence>
<dbReference type="SMART" id="SM00694">
    <property type="entry name" value="DysFC"/>
    <property type="match status" value="2"/>
</dbReference>
<keyword evidence="9" id="KW-1133">Transmembrane helix</keyword>
<dbReference type="PROSITE" id="PS50004">
    <property type="entry name" value="C2"/>
    <property type="match status" value="5"/>
</dbReference>
<dbReference type="SMART" id="SM00239">
    <property type="entry name" value="C2"/>
    <property type="match status" value="4"/>
</dbReference>
<feature type="compositionally biased region" description="Basic residues" evidence="12">
    <location>
        <begin position="913"/>
        <end position="923"/>
    </location>
</feature>
<dbReference type="GO" id="GO:0005886">
    <property type="term" value="C:plasma membrane"/>
    <property type="evidence" value="ECO:0007669"/>
    <property type="project" value="UniProtKB-SubCell"/>
</dbReference>
<dbReference type="EMBL" id="AZIM01001451">
    <property type="protein sequence ID" value="ETE66870.1"/>
    <property type="molecule type" value="Genomic_DNA"/>
</dbReference>
<keyword evidence="6" id="KW-0812">Transmembrane</keyword>
<evidence type="ECO:0000256" key="4">
    <source>
        <dbReference type="ARBA" id="ARBA00022475"/>
    </source>
</evidence>
<organism evidence="14 15">
    <name type="scientific">Ophiophagus hannah</name>
    <name type="common">King cobra</name>
    <name type="synonym">Naja hannah</name>
    <dbReference type="NCBI Taxonomy" id="8665"/>
    <lineage>
        <taxon>Eukaryota</taxon>
        <taxon>Metazoa</taxon>
        <taxon>Chordata</taxon>
        <taxon>Craniata</taxon>
        <taxon>Vertebrata</taxon>
        <taxon>Euteleostomi</taxon>
        <taxon>Lepidosauria</taxon>
        <taxon>Squamata</taxon>
        <taxon>Bifurcata</taxon>
        <taxon>Unidentata</taxon>
        <taxon>Episquamata</taxon>
        <taxon>Toxicofera</taxon>
        <taxon>Serpentes</taxon>
        <taxon>Colubroidea</taxon>
        <taxon>Elapidae</taxon>
        <taxon>Elapinae</taxon>
        <taxon>Ophiophagus</taxon>
    </lineage>
</organism>
<protein>
    <submittedName>
        <fullName evidence="14">Myoferlin</fullName>
    </submittedName>
</protein>
<dbReference type="InterPro" id="IPR037722">
    <property type="entry name" value="C2C_Ferlin"/>
</dbReference>
<evidence type="ECO:0000256" key="6">
    <source>
        <dbReference type="ARBA" id="ARBA00022692"/>
    </source>
</evidence>
<dbReference type="InterPro" id="IPR006614">
    <property type="entry name" value="Peroxin/Ferlin"/>
</dbReference>
<dbReference type="CDD" id="cd04011">
    <property type="entry name" value="C2B_Ferlin"/>
    <property type="match status" value="1"/>
</dbReference>
<evidence type="ECO:0000313" key="15">
    <source>
        <dbReference type="Proteomes" id="UP000018936"/>
    </source>
</evidence>
<feature type="compositionally biased region" description="Gly residues" evidence="12">
    <location>
        <begin position="153"/>
        <end position="162"/>
    </location>
</feature>
<name>V8NXS9_OPHHA</name>
<dbReference type="PANTHER" id="PTHR12546:SF55">
    <property type="entry name" value="MYOFERLIN"/>
    <property type="match status" value="1"/>
</dbReference>
<dbReference type="PANTHER" id="PTHR12546">
    <property type="entry name" value="FER-1-LIKE"/>
    <property type="match status" value="1"/>
</dbReference>
<feature type="region of interest" description="Disordered" evidence="12">
    <location>
        <begin position="913"/>
        <end position="936"/>
    </location>
</feature>
<feature type="region of interest" description="Disordered" evidence="12">
    <location>
        <begin position="122"/>
        <end position="175"/>
    </location>
</feature>
<feature type="domain" description="C2" evidence="13">
    <location>
        <begin position="1015"/>
        <end position="1142"/>
    </location>
</feature>
<dbReference type="CDD" id="cd04017">
    <property type="entry name" value="C2D_Ferlin"/>
    <property type="match status" value="1"/>
</dbReference>
<keyword evidence="7" id="KW-0677">Repeat</keyword>
<evidence type="ECO:0000256" key="5">
    <source>
        <dbReference type="ARBA" id="ARBA00022553"/>
    </source>
</evidence>
<dbReference type="FunFam" id="2.60.40.150:FF:000037">
    <property type="entry name" value="dysferlin isoform X2"/>
    <property type="match status" value="1"/>
</dbReference>
<keyword evidence="10" id="KW-0472">Membrane</keyword>
<feature type="domain" description="C2" evidence="13">
    <location>
        <begin position="1"/>
        <end position="101"/>
    </location>
</feature>
<keyword evidence="8" id="KW-0735">Signal-anchor</keyword>
<accession>V8NXS9</accession>
<feature type="domain" description="C2" evidence="13">
    <location>
        <begin position="339"/>
        <end position="475"/>
    </location>
</feature>
<dbReference type="InterPro" id="IPR012968">
    <property type="entry name" value="FerIin_dom"/>
</dbReference>
<evidence type="ECO:0000256" key="11">
    <source>
        <dbReference type="ARBA" id="ARBA00023329"/>
    </source>
</evidence>
<evidence type="ECO:0000256" key="3">
    <source>
        <dbReference type="ARBA" id="ARBA00007561"/>
    </source>
</evidence>
<evidence type="ECO:0000256" key="1">
    <source>
        <dbReference type="ARBA" id="ARBA00004401"/>
    </source>
</evidence>
<dbReference type="Pfam" id="PF08151">
    <property type="entry name" value="FerI"/>
    <property type="match status" value="1"/>
</dbReference>
<dbReference type="SMART" id="SM01201">
    <property type="entry name" value="FerB"/>
    <property type="match status" value="1"/>
</dbReference>
<dbReference type="FunFam" id="2.60.40.150:FF:000026">
    <property type="entry name" value="dysferlin isoform X2"/>
    <property type="match status" value="1"/>
</dbReference>
<dbReference type="InterPro" id="IPR037720">
    <property type="entry name" value="C2B_Ferlin"/>
</dbReference>
<evidence type="ECO:0000256" key="10">
    <source>
        <dbReference type="ARBA" id="ARBA00023136"/>
    </source>
</evidence>
<dbReference type="InterPro" id="IPR037721">
    <property type="entry name" value="Ferlin"/>
</dbReference>
<evidence type="ECO:0000313" key="14">
    <source>
        <dbReference type="EMBL" id="ETE66870.1"/>
    </source>
</evidence>
<dbReference type="InterPro" id="IPR037726">
    <property type="entry name" value="C2A_Ferlin"/>
</dbReference>
<feature type="non-terminal residue" evidence="14">
    <location>
        <position position="1"/>
    </location>
</feature>
<dbReference type="Proteomes" id="UP000018936">
    <property type="component" value="Unassembled WGS sequence"/>
</dbReference>
<comment type="subcellular location">
    <subcellularLocation>
        <location evidence="1">Cell membrane</location>
        <topology evidence="1">Single-pass type II membrane protein</topology>
    </subcellularLocation>
    <subcellularLocation>
        <location evidence="2">Cytoplasmic vesicle membrane</location>
        <topology evidence="2">Single-pass type II membrane protein</topology>
    </subcellularLocation>
</comment>
<sequence>MLRVIVESAANIPKNTFGKPDPIASIIFKDDKKKTKKIDSELNPVWNEILEFDLKGLPLDISSSLQIIVKDFETIGQNKLIGTASVALKELVGIQSRSLPYKLIPLLNEKGLETGATIDLVVGYEPPAGPPNPNDPGGTNPESTEDGEEDGGNEGTPDGGTGVLPQGGPSTPREVQLARHITKGKKNRRVLSNKPQDFQIRVRVIEGRQLSGNNIKPVVKVHVCGQTHRTRIKRGNNPYFDEIFFYNIHNMTPSELFDETISIRVYDSYSLRPDSLMGEFKIDVGYVYDEPGHAVMRKWLLLNDPEDTNSSPKGYLKVSMFVLGTGDEPPVENRERENENDDVETNLLLPAGVVLRWVTFVLKIYRAEDIPQMDDAFAQTVKEIFGGEADKKNLVDPFVEVCFAGKKVCTNIIEKNANPEWNQLINLQIKFPSMCEKIRLMVYDWDRLTKNDVVGTTYLCLSKIAASGGEVEANTGETEVGFLPTFGPCYLNLYGSPREYTGFPDPYDELNYGKGEGVSYRGRILVELSTVLDSKPHANKIETIPSDDVLIVEKYQRRRKYSLCAVFHSATMLQDIGEPIQFEVSIGNYGNKFDNTCKPLASTTQYSRAIFDASEPNSFKIRNTSKDGRKSIGRDMVEADRRTYSGPKELPRLEGKQNVTVLDTQILKLRVKSLHQIQEAAIRLRNEAMDVKATLPDIEDWLDKLIQLTEEPQNSMPDVFIWMIRGEKRLAYARVPAHEILHSTTCPEASGKYCGKTQTVFLKYPQDKNNNVKIPAQLRVNFWLGLSAVEKKFNSFAEGAFSVFAELYENQALMFGKRVSFVEHPLLSNGLKSSFWLHSLLTEADAGHTEFTDEVYQNESRYPGGEWKAAEDQYTDVNGEKAPPPGWEYGITIPPDNKPRSWGAAEKMYHTHRRRRLVRKRRKDPNQTTASKGATSYEDHEGWEFASLIGWKFHWKQRSSDTFRRRRWRRKMAPSDTHGAAAIFKLEGALGADFSIEDGDHTSEKSTDSAANLFGANTPIVSCNFDRVFSYHLRCYIYQARNLTALDKDSFSDPYAHVSFLHRSKTTEIIHSTLNPTWDQTIIFDEIEIYGDPQMVAQSPPRVVVELFDNDQGKDEFLGRTSCSPMVKLNPDIDINPKLLWYPVKNGGKVCGDVLLAAELILSEKGGTNLPILPSQRAPNLYMVPQGIRPVVQLTAIEILAWGLRNMKNYQMASVTSPSLIIECGGVMVESVVIKNLKRTPNFPGSVLFMKVLLPKEELYTPSLVLKVIDHRQFGRKPIVGQCTIDLLERFRCDPYATKEDIAPQMKVTILAAAPCRDVVIEVEDAQPLLTSQEKEVVDWWSKFYASIGDTEKCGQYVQKGYDTLKVYNCELENVPDFRGLTDFCDTFKLYRGKNEENDDPTVAGEFKICEKKKKLKQRKDMM</sequence>
<dbReference type="InterPro" id="IPR035892">
    <property type="entry name" value="C2_domain_sf"/>
</dbReference>
<dbReference type="Pfam" id="PF00168">
    <property type="entry name" value="C2"/>
    <property type="match status" value="5"/>
</dbReference>
<feature type="non-terminal residue" evidence="14">
    <location>
        <position position="1423"/>
    </location>
</feature>
<dbReference type="SMART" id="SM01202">
    <property type="entry name" value="FerI"/>
    <property type="match status" value="1"/>
</dbReference>
<evidence type="ECO:0000256" key="12">
    <source>
        <dbReference type="SAM" id="MobiDB-lite"/>
    </source>
</evidence>
<keyword evidence="15" id="KW-1185">Reference proteome</keyword>
<gene>
    <name evidence="14" type="primary">Myof</name>
    <name evidence="14" type="ORF">L345_07350</name>
</gene>
<dbReference type="CDD" id="cd08373">
    <property type="entry name" value="C2A_Ferlin"/>
    <property type="match status" value="1"/>
</dbReference>
<dbReference type="GO" id="GO:0007009">
    <property type="term" value="P:plasma membrane organization"/>
    <property type="evidence" value="ECO:0007669"/>
    <property type="project" value="TreeGrafter"/>
</dbReference>
<keyword evidence="4" id="KW-1003">Cell membrane</keyword>
<feature type="domain" description="C2" evidence="13">
    <location>
        <begin position="1173"/>
        <end position="1301"/>
    </location>
</feature>
<evidence type="ECO:0000256" key="9">
    <source>
        <dbReference type="ARBA" id="ARBA00022989"/>
    </source>
</evidence>
<proteinExistence type="inferred from homology"/>
<keyword evidence="11" id="KW-0968">Cytoplasmic vesicle</keyword>
<comment type="similarity">
    <text evidence="3">Belongs to the ferlin family.</text>
</comment>
<feature type="domain" description="C2" evidence="13">
    <location>
        <begin position="182"/>
        <end position="300"/>
    </location>
</feature>
<dbReference type="InterPro" id="IPR012560">
    <property type="entry name" value="Ferlin_A-domain"/>
</dbReference>
<comment type="caution">
    <text evidence="14">The sequence shown here is derived from an EMBL/GenBank/DDBJ whole genome shotgun (WGS) entry which is preliminary data.</text>
</comment>
<evidence type="ECO:0000256" key="2">
    <source>
        <dbReference type="ARBA" id="ARBA00004483"/>
    </source>
</evidence>
<dbReference type="Pfam" id="PF08165">
    <property type="entry name" value="FerA"/>
    <property type="match status" value="1"/>
</dbReference>